<evidence type="ECO:0000313" key="4">
    <source>
        <dbReference type="Proteomes" id="UP000273022"/>
    </source>
</evidence>
<proteinExistence type="predicted"/>
<keyword evidence="4" id="KW-1185">Reference proteome</keyword>
<dbReference type="RefSeq" id="WP_121852682.1">
    <property type="nucleotide sequence ID" value="NZ_CP037952.1"/>
</dbReference>
<dbReference type="PANTHER" id="PTHR24188">
    <property type="entry name" value="ANKYRIN REPEAT PROTEIN"/>
    <property type="match status" value="1"/>
</dbReference>
<reference evidence="3 4" key="1">
    <citation type="submission" date="2018-09" db="EMBL/GenBank/DDBJ databases">
        <title>Phylogeny of the Shewanellaceae, and recommendation for two new genera, Pseudoshewanella and Parashewanella.</title>
        <authorList>
            <person name="Wang G."/>
        </authorList>
    </citation>
    <scope>NUCLEOTIDE SEQUENCE [LARGE SCALE GENOMIC DNA]</scope>
    <source>
        <strain evidence="3 4">KCTC 22492</strain>
    </source>
</reference>
<dbReference type="InterPro" id="IPR036770">
    <property type="entry name" value="Ankyrin_rpt-contain_sf"/>
</dbReference>
<gene>
    <name evidence="3" type="ORF">D5R81_05665</name>
</gene>
<keyword evidence="2" id="KW-0040">ANK repeat</keyword>
<keyword evidence="1" id="KW-0677">Repeat</keyword>
<dbReference type="Proteomes" id="UP000273022">
    <property type="component" value="Unassembled WGS sequence"/>
</dbReference>
<dbReference type="Gene3D" id="1.25.40.20">
    <property type="entry name" value="Ankyrin repeat-containing domain"/>
    <property type="match status" value="2"/>
</dbReference>
<accession>A0A3A6TVL3</accession>
<dbReference type="PANTHER" id="PTHR24188:SF29">
    <property type="entry name" value="GH09064P"/>
    <property type="match status" value="1"/>
</dbReference>
<name>A0A3A6TVL3_9GAMM</name>
<dbReference type="AlphaFoldDB" id="A0A3A6TVL3"/>
<dbReference type="SUPFAM" id="SSF48403">
    <property type="entry name" value="Ankyrin repeat"/>
    <property type="match status" value="2"/>
</dbReference>
<evidence type="ECO:0000313" key="3">
    <source>
        <dbReference type="EMBL" id="RJY18354.1"/>
    </source>
</evidence>
<dbReference type="InterPro" id="IPR002110">
    <property type="entry name" value="Ankyrin_rpt"/>
</dbReference>
<sequence>MAVSLWSRISPANWLGYHESEVDMPQAQVPENVANVKCFSTSAYANLDAFLGSGEFDQFRAEYINDIATLERLAIQYTSINPSEIAAILLTFKDRLFDRVHHKYNVFGLPIKQYRAMAYGEIRTQLHTSLWYIENDPSVTTAMKGKLLANMVVGLTECIGRVQSNVDGALQTLSQERKGFDGRIRNVKQTIAEQIAQEFLNAKQNKKALGFGSVYHIHFGNYLLNCVAHKYGLRVSKESGLHHGKNRVTPSIESEFKEYIENRLTHKATFDFLAEEYTQKFHCAFIEHVWGGTDKGYYDLAKLEGNTLEALKKELEKELLPALRTFTHKEAFGLSELLDNDSIADPVSPQQVQFNLKKALAVGLHLQMSGLKPTTFSVEREKGMARVICCLRTTGNYFAWLEIEGEAQLATFKHLPIIAKLKCSTSIKIELLRQALKDDSSDITELYRFVQSLTKFSEYIDLVLVVDSIREHLIKNQDQTVELIKAEKSYQTLKIMAALVQNNEALMLAVLAQNFKQNFKLTPSLLRYLNDQIMFVGLGTPRFSELKAAMMKLTSPNLELVISLAMINDDSMLLSFLLEHHTPKIGNYLTSANPLTLRRSAYILQMAFHLRSEQCFNLLIDHPKINVNQVDEHFGVTVLHKALDDSSDEYAKWLILKPRVNLFLLNQKGLTALIEARRNGYLESQICERMTSAFSEQSAVEPSNCECLPKHRECDTQHGNLTEQLEQLFEFMQKHRDFKSVYSILSPLLNDDASNELKNNIDILLSYWLDTRSELESQQMWIFLLAQSKLNFSVLESLKNATKAPELEQLILQTKAKQHLPLSREEITSLERNFLEFPESVTHCLWPEPCFQQILIHAISQNNLSLVKTLLHIKPTMNCNGTFETVTDKNRYYKFCTPLMYAMLVGNDEMCALVLSIRPQDMSNQGGLLLTHSALNHKYYRCFEQMLLVPDIDWTARDTKGRTALQVAMEGDNNAIVKAIALRSNVNIFATDISNNCCLDKLSEFMSLKQVFVLISEKASAMSLLGKSQKNTFNKRPFAQQLEVLNDQLAAKSTVKELLDIISQLRRANNFHFNKSQSRSISLIFQAHCNDRVFELTPQILAYAQARPKSELQGLSILKTLLGAQYEALKF</sequence>
<evidence type="ECO:0000256" key="1">
    <source>
        <dbReference type="ARBA" id="ARBA00022737"/>
    </source>
</evidence>
<dbReference type="SMART" id="SM00248">
    <property type="entry name" value="ANK"/>
    <property type="match status" value="5"/>
</dbReference>
<dbReference type="EMBL" id="QYYH01000024">
    <property type="protein sequence ID" value="RJY18354.1"/>
    <property type="molecule type" value="Genomic_DNA"/>
</dbReference>
<organism evidence="3 4">
    <name type="scientific">Parashewanella spongiae</name>
    <dbReference type="NCBI Taxonomy" id="342950"/>
    <lineage>
        <taxon>Bacteria</taxon>
        <taxon>Pseudomonadati</taxon>
        <taxon>Pseudomonadota</taxon>
        <taxon>Gammaproteobacteria</taxon>
        <taxon>Alteromonadales</taxon>
        <taxon>Shewanellaceae</taxon>
        <taxon>Parashewanella</taxon>
    </lineage>
</organism>
<evidence type="ECO:0000256" key="2">
    <source>
        <dbReference type="ARBA" id="ARBA00023043"/>
    </source>
</evidence>
<evidence type="ECO:0008006" key="5">
    <source>
        <dbReference type="Google" id="ProtNLM"/>
    </source>
</evidence>
<comment type="caution">
    <text evidence="3">The sequence shown here is derived from an EMBL/GenBank/DDBJ whole genome shotgun (WGS) entry which is preliminary data.</text>
</comment>
<protein>
    <recommendedName>
        <fullName evidence="5">Ankyrin repeat domain-containing protein</fullName>
    </recommendedName>
</protein>